<organism evidence="4">
    <name type="scientific">marine sediment metagenome</name>
    <dbReference type="NCBI Taxonomy" id="412755"/>
    <lineage>
        <taxon>unclassified sequences</taxon>
        <taxon>metagenomes</taxon>
        <taxon>ecological metagenomes</taxon>
    </lineage>
</organism>
<feature type="coiled-coil region" evidence="1">
    <location>
        <begin position="214"/>
        <end position="245"/>
    </location>
</feature>
<dbReference type="PANTHER" id="PTHR44757:SF2">
    <property type="entry name" value="BIOFILM ARCHITECTURE MAINTENANCE PROTEIN MBAA"/>
    <property type="match status" value="1"/>
</dbReference>
<evidence type="ECO:0000259" key="2">
    <source>
        <dbReference type="PROSITE" id="PS50112"/>
    </source>
</evidence>
<dbReference type="NCBIfam" id="TIGR00229">
    <property type="entry name" value="sensory_box"/>
    <property type="match status" value="1"/>
</dbReference>
<dbReference type="PROSITE" id="PS50112">
    <property type="entry name" value="PAS"/>
    <property type="match status" value="1"/>
</dbReference>
<accession>A0A0F8W1T4</accession>
<comment type="caution">
    <text evidence="4">The sequence shown here is derived from an EMBL/GenBank/DDBJ whole genome shotgun (WGS) entry which is preliminary data.</text>
</comment>
<evidence type="ECO:0000313" key="4">
    <source>
        <dbReference type="EMBL" id="KKK50573.1"/>
    </source>
</evidence>
<dbReference type="InterPro" id="IPR000700">
    <property type="entry name" value="PAS-assoc_C"/>
</dbReference>
<dbReference type="SUPFAM" id="SSF55785">
    <property type="entry name" value="PYP-like sensor domain (PAS domain)"/>
    <property type="match status" value="1"/>
</dbReference>
<evidence type="ECO:0008006" key="5">
    <source>
        <dbReference type="Google" id="ProtNLM"/>
    </source>
</evidence>
<evidence type="ECO:0000256" key="1">
    <source>
        <dbReference type="SAM" id="Coils"/>
    </source>
</evidence>
<dbReference type="InterPro" id="IPR013656">
    <property type="entry name" value="PAS_4"/>
</dbReference>
<dbReference type="EMBL" id="LAZR01067952">
    <property type="protein sequence ID" value="KKK50573.1"/>
    <property type="molecule type" value="Genomic_DNA"/>
</dbReference>
<dbReference type="PROSITE" id="PS50113">
    <property type="entry name" value="PAC"/>
    <property type="match status" value="1"/>
</dbReference>
<feature type="domain" description="PAC" evidence="3">
    <location>
        <begin position="178"/>
        <end position="230"/>
    </location>
</feature>
<dbReference type="SMART" id="SM00091">
    <property type="entry name" value="PAS"/>
    <property type="match status" value="1"/>
</dbReference>
<proteinExistence type="predicted"/>
<dbReference type="PANTHER" id="PTHR44757">
    <property type="entry name" value="DIGUANYLATE CYCLASE DGCP"/>
    <property type="match status" value="1"/>
</dbReference>
<keyword evidence="1" id="KW-0175">Coiled coil</keyword>
<dbReference type="Gene3D" id="3.30.450.20">
    <property type="entry name" value="PAS domain"/>
    <property type="match status" value="1"/>
</dbReference>
<protein>
    <recommendedName>
        <fullName evidence="5">PAC domain-containing protein</fullName>
    </recommendedName>
</protein>
<dbReference type="InterPro" id="IPR052155">
    <property type="entry name" value="Biofilm_reg_signaling"/>
</dbReference>
<dbReference type="InterPro" id="IPR000014">
    <property type="entry name" value="PAS"/>
</dbReference>
<name>A0A0F8W1T4_9ZZZZ</name>
<gene>
    <name evidence="4" type="ORF">LCGC14_3123680</name>
</gene>
<evidence type="ECO:0000259" key="3">
    <source>
        <dbReference type="PROSITE" id="PS50113"/>
    </source>
</evidence>
<feature type="non-terminal residue" evidence="4">
    <location>
        <position position="249"/>
    </location>
</feature>
<reference evidence="4" key="1">
    <citation type="journal article" date="2015" name="Nature">
        <title>Complex archaea that bridge the gap between prokaryotes and eukaryotes.</title>
        <authorList>
            <person name="Spang A."/>
            <person name="Saw J.H."/>
            <person name="Jorgensen S.L."/>
            <person name="Zaremba-Niedzwiedzka K."/>
            <person name="Martijn J."/>
            <person name="Lind A.E."/>
            <person name="van Eijk R."/>
            <person name="Schleper C."/>
            <person name="Guy L."/>
            <person name="Ettema T.J."/>
        </authorList>
    </citation>
    <scope>NUCLEOTIDE SEQUENCE</scope>
</reference>
<dbReference type="InterPro" id="IPR035965">
    <property type="entry name" value="PAS-like_dom_sf"/>
</dbReference>
<dbReference type="AlphaFoldDB" id="A0A0F8W1T4"/>
<feature type="domain" description="PAS" evidence="2">
    <location>
        <begin position="103"/>
        <end position="139"/>
    </location>
</feature>
<sequence>MDCVVAEHQLFSSAALFGRNGAKLLKCQFGGSPCSGADERVVFARESCDQLICPFRIAAGHRIVAKNAEIKNRLHAERAVCVIDCNVEDISGLKSAEESLSNEHNLLRTIIDNLPEDIWFKDTEGRFVEANYAVAKLLGTTTVKEIIGKTDFDLFPKELAEKYHADEQALIRTGEAIIQREEIVVDSADKCIWLSTTKVPMRDSNGKIVGVVGLSRDITERKNMEEELEKYRKHLEEMIEEQTAELRFS</sequence>
<dbReference type="CDD" id="cd00130">
    <property type="entry name" value="PAS"/>
    <property type="match status" value="1"/>
</dbReference>
<dbReference type="Pfam" id="PF08448">
    <property type="entry name" value="PAS_4"/>
    <property type="match status" value="1"/>
</dbReference>